<dbReference type="InterPro" id="IPR036388">
    <property type="entry name" value="WH-like_DNA-bd_sf"/>
</dbReference>
<dbReference type="InterPro" id="IPR007627">
    <property type="entry name" value="RNA_pol_sigma70_r2"/>
</dbReference>
<name>A6DTF9_9BACT</name>
<dbReference type="SUPFAM" id="SSF88659">
    <property type="entry name" value="Sigma3 and sigma4 domains of RNA polymerase sigma factors"/>
    <property type="match status" value="2"/>
</dbReference>
<reference evidence="6 7" key="1">
    <citation type="journal article" date="2010" name="J. Bacteriol.">
        <title>Genome sequence of Lentisphaera araneosa HTCC2155T, the type species of the order Lentisphaerales in the phylum Lentisphaerae.</title>
        <authorList>
            <person name="Thrash J.C."/>
            <person name="Cho J.C."/>
            <person name="Vergin K.L."/>
            <person name="Morris R.M."/>
            <person name="Giovannoni S.J."/>
        </authorList>
    </citation>
    <scope>NUCLEOTIDE SEQUENCE [LARGE SCALE GENOMIC DNA]</scope>
    <source>
        <strain evidence="6 7">HTCC2155</strain>
    </source>
</reference>
<dbReference type="eggNOG" id="COG0568">
    <property type="taxonomic scope" value="Bacteria"/>
</dbReference>
<proteinExistence type="predicted"/>
<keyword evidence="4" id="KW-0804">Transcription</keyword>
<comment type="caution">
    <text evidence="6">The sequence shown here is derived from an EMBL/GenBank/DDBJ whole genome shotgun (WGS) entry which is preliminary data.</text>
</comment>
<dbReference type="PANTHER" id="PTHR30603:SF47">
    <property type="entry name" value="RNA POLYMERASE SIGMA FACTOR SIGD, CHLOROPLASTIC"/>
    <property type="match status" value="1"/>
</dbReference>
<evidence type="ECO:0000256" key="2">
    <source>
        <dbReference type="ARBA" id="ARBA00023082"/>
    </source>
</evidence>
<protein>
    <submittedName>
        <fullName evidence="6">RNA polymerase sigma-A factor</fullName>
    </submittedName>
</protein>
<dbReference type="InterPro" id="IPR007624">
    <property type="entry name" value="RNA_pol_sigma70_r3"/>
</dbReference>
<dbReference type="Pfam" id="PF04545">
    <property type="entry name" value="Sigma70_r4"/>
    <property type="match status" value="1"/>
</dbReference>
<evidence type="ECO:0000256" key="4">
    <source>
        <dbReference type="ARBA" id="ARBA00023163"/>
    </source>
</evidence>
<dbReference type="GO" id="GO:0006352">
    <property type="term" value="P:DNA-templated transcription initiation"/>
    <property type="evidence" value="ECO:0007669"/>
    <property type="project" value="InterPro"/>
</dbReference>
<accession>A6DTF9</accession>
<dbReference type="Proteomes" id="UP000004947">
    <property type="component" value="Unassembled WGS sequence"/>
</dbReference>
<keyword evidence="3" id="KW-0238">DNA-binding</keyword>
<evidence type="ECO:0000256" key="3">
    <source>
        <dbReference type="ARBA" id="ARBA00023125"/>
    </source>
</evidence>
<dbReference type="InterPro" id="IPR007630">
    <property type="entry name" value="RNA_pol_sigma70_r4"/>
</dbReference>
<evidence type="ECO:0000256" key="1">
    <source>
        <dbReference type="ARBA" id="ARBA00023015"/>
    </source>
</evidence>
<dbReference type="InterPro" id="IPR014284">
    <property type="entry name" value="RNA_pol_sigma-70_dom"/>
</dbReference>
<dbReference type="SUPFAM" id="SSF88946">
    <property type="entry name" value="Sigma2 domain of RNA polymerase sigma factors"/>
    <property type="match status" value="1"/>
</dbReference>
<dbReference type="PROSITE" id="PS00715">
    <property type="entry name" value="SIGMA70_1"/>
    <property type="match status" value="1"/>
</dbReference>
<keyword evidence="2" id="KW-0731">Sigma factor</keyword>
<dbReference type="STRING" id="313628.LNTAR_10001"/>
<organism evidence="6 7">
    <name type="scientific">Lentisphaera araneosa HTCC2155</name>
    <dbReference type="NCBI Taxonomy" id="313628"/>
    <lineage>
        <taxon>Bacteria</taxon>
        <taxon>Pseudomonadati</taxon>
        <taxon>Lentisphaerota</taxon>
        <taxon>Lentisphaeria</taxon>
        <taxon>Lentisphaerales</taxon>
        <taxon>Lentisphaeraceae</taxon>
        <taxon>Lentisphaera</taxon>
    </lineage>
</organism>
<dbReference type="AlphaFoldDB" id="A6DTF9"/>
<dbReference type="InterPro" id="IPR009042">
    <property type="entry name" value="RNA_pol_sigma70_r1_2"/>
</dbReference>
<evidence type="ECO:0000313" key="6">
    <source>
        <dbReference type="EMBL" id="EDM25063.1"/>
    </source>
</evidence>
<dbReference type="InterPro" id="IPR050239">
    <property type="entry name" value="Sigma-70_RNA_pol_init_factors"/>
</dbReference>
<dbReference type="GO" id="GO:0016987">
    <property type="term" value="F:sigma factor activity"/>
    <property type="evidence" value="ECO:0007669"/>
    <property type="project" value="UniProtKB-KW"/>
</dbReference>
<dbReference type="PANTHER" id="PTHR30603">
    <property type="entry name" value="RNA POLYMERASE SIGMA FACTOR RPO"/>
    <property type="match status" value="1"/>
</dbReference>
<feature type="domain" description="RNA polymerase sigma-70" evidence="5">
    <location>
        <begin position="68"/>
        <end position="81"/>
    </location>
</feature>
<dbReference type="InterPro" id="IPR000943">
    <property type="entry name" value="RNA_pol_sigma70"/>
</dbReference>
<dbReference type="Pfam" id="PF00140">
    <property type="entry name" value="Sigma70_r1_2"/>
    <property type="match status" value="1"/>
</dbReference>
<dbReference type="PIRSF" id="PIRSF000770">
    <property type="entry name" value="RNA_pol_sigma-SigE/K"/>
    <property type="match status" value="1"/>
</dbReference>
<dbReference type="NCBIfam" id="TIGR02937">
    <property type="entry name" value="sigma70-ECF"/>
    <property type="match status" value="1"/>
</dbReference>
<dbReference type="CDD" id="cd06171">
    <property type="entry name" value="Sigma70_r4"/>
    <property type="match status" value="1"/>
</dbReference>
<dbReference type="Pfam" id="PF04542">
    <property type="entry name" value="Sigma70_r2"/>
    <property type="match status" value="1"/>
</dbReference>
<sequence>MDSKSDAIRNYMHNISDYSLVTKEEEVDLAADIKLGSDKAREKLIVSNLRLVVKIAHDFKGLGLPLSDLISEGNIGLMRAVEKFDPAKGAKFSSYAAWWIKQSMRRGLANQSRTIRIPVQSAGKINKIRNARIELKEKLMREPTDQEIATYLEFSKRTVSGLSTVGGSTISLQAKLQDGEDGEIQDIVADKASQTASDIIGEAESINSMMKFIVYLTDREKLVLELRFGLLSGRPKTLEEVSQAIGRTRERVRQIQNQALKKLRERMQRESLLN</sequence>
<dbReference type="PRINTS" id="PR00046">
    <property type="entry name" value="SIGMA70FCT"/>
</dbReference>
<dbReference type="Gene3D" id="1.10.601.10">
    <property type="entry name" value="RNA Polymerase Primary Sigma Factor"/>
    <property type="match status" value="1"/>
</dbReference>
<dbReference type="InterPro" id="IPR013324">
    <property type="entry name" value="RNA_pol_sigma_r3/r4-like"/>
</dbReference>
<dbReference type="InterPro" id="IPR013325">
    <property type="entry name" value="RNA_pol_sigma_r2"/>
</dbReference>
<dbReference type="OrthoDB" id="9809557at2"/>
<evidence type="ECO:0000313" key="7">
    <source>
        <dbReference type="Proteomes" id="UP000004947"/>
    </source>
</evidence>
<keyword evidence="1" id="KW-0805">Transcription regulation</keyword>
<dbReference type="RefSeq" id="WP_007281108.1">
    <property type="nucleotide sequence ID" value="NZ_ABCK01000037.1"/>
</dbReference>
<gene>
    <name evidence="6" type="ORF">LNTAR_10001</name>
</gene>
<dbReference type="Pfam" id="PF04539">
    <property type="entry name" value="Sigma70_r3"/>
    <property type="match status" value="1"/>
</dbReference>
<dbReference type="EMBL" id="ABCK01000037">
    <property type="protein sequence ID" value="EDM25063.1"/>
    <property type="molecule type" value="Genomic_DNA"/>
</dbReference>
<evidence type="ECO:0000259" key="5">
    <source>
        <dbReference type="PROSITE" id="PS00715"/>
    </source>
</evidence>
<dbReference type="Gene3D" id="1.10.10.10">
    <property type="entry name" value="Winged helix-like DNA-binding domain superfamily/Winged helix DNA-binding domain"/>
    <property type="match status" value="2"/>
</dbReference>
<dbReference type="GO" id="GO:0003677">
    <property type="term" value="F:DNA binding"/>
    <property type="evidence" value="ECO:0007669"/>
    <property type="project" value="UniProtKB-KW"/>
</dbReference>
<keyword evidence="7" id="KW-1185">Reference proteome</keyword>